<dbReference type="PRINTS" id="PR00738">
    <property type="entry name" value="GLHYDRLASE20"/>
</dbReference>
<dbReference type="InterPro" id="IPR025705">
    <property type="entry name" value="Beta_hexosaminidase_sua/sub"/>
</dbReference>
<dbReference type="Pfam" id="PF00728">
    <property type="entry name" value="Glyco_hydro_20"/>
    <property type="match status" value="1"/>
</dbReference>
<dbReference type="InterPro" id="IPR015882">
    <property type="entry name" value="HEX_bac_N"/>
</dbReference>
<reference evidence="9" key="1">
    <citation type="submission" date="2023-08" db="EMBL/GenBank/DDBJ databases">
        <authorList>
            <person name="Chen Y."/>
            <person name="Shah S."/>
            <person name="Dougan E. K."/>
            <person name="Thang M."/>
            <person name="Chan C."/>
        </authorList>
    </citation>
    <scope>NUCLEOTIDE SEQUENCE</scope>
</reference>
<keyword evidence="3 5" id="KW-0378">Hydrolase</keyword>
<dbReference type="Proteomes" id="UP001178507">
    <property type="component" value="Unassembled WGS sequence"/>
</dbReference>
<dbReference type="Pfam" id="PF02838">
    <property type="entry name" value="Glyco_hydro_20b"/>
    <property type="match status" value="1"/>
</dbReference>
<protein>
    <recommendedName>
        <fullName evidence="5">Beta-hexosaminidase</fullName>
        <ecNumber evidence="5">3.2.1.52</ecNumber>
    </recommendedName>
</protein>
<dbReference type="Gene3D" id="3.20.20.80">
    <property type="entry name" value="Glycosidases"/>
    <property type="match status" value="1"/>
</dbReference>
<organism evidence="9 10">
    <name type="scientific">Effrenium voratum</name>
    <dbReference type="NCBI Taxonomy" id="2562239"/>
    <lineage>
        <taxon>Eukaryota</taxon>
        <taxon>Sar</taxon>
        <taxon>Alveolata</taxon>
        <taxon>Dinophyceae</taxon>
        <taxon>Suessiales</taxon>
        <taxon>Symbiodiniaceae</taxon>
        <taxon>Effrenium</taxon>
    </lineage>
</organism>
<dbReference type="SUPFAM" id="SSF51445">
    <property type="entry name" value="(Trans)glycosidases"/>
    <property type="match status" value="1"/>
</dbReference>
<dbReference type="PANTHER" id="PTHR22600:SF57">
    <property type="entry name" value="BETA-N-ACETYLHEXOSAMINIDASE"/>
    <property type="match status" value="1"/>
</dbReference>
<evidence type="ECO:0000256" key="4">
    <source>
        <dbReference type="ARBA" id="ARBA00023295"/>
    </source>
</evidence>
<dbReference type="AlphaFoldDB" id="A0AA36N0C3"/>
<evidence type="ECO:0000256" key="2">
    <source>
        <dbReference type="ARBA" id="ARBA00006285"/>
    </source>
</evidence>
<dbReference type="GO" id="GO:0030203">
    <property type="term" value="P:glycosaminoglycan metabolic process"/>
    <property type="evidence" value="ECO:0007669"/>
    <property type="project" value="TreeGrafter"/>
</dbReference>
<dbReference type="SUPFAM" id="SSF55545">
    <property type="entry name" value="beta-N-acetylhexosaminidase-like domain"/>
    <property type="match status" value="1"/>
</dbReference>
<dbReference type="InterPro" id="IPR017853">
    <property type="entry name" value="GH"/>
</dbReference>
<proteinExistence type="inferred from homology"/>
<gene>
    <name evidence="9" type="ORF">EVOR1521_LOCUS15504</name>
</gene>
<dbReference type="EC" id="3.2.1.52" evidence="5"/>
<evidence type="ECO:0000259" key="8">
    <source>
        <dbReference type="Pfam" id="PF02838"/>
    </source>
</evidence>
<accession>A0AA36N0C3</accession>
<evidence type="ECO:0000313" key="9">
    <source>
        <dbReference type="EMBL" id="CAJ1389991.1"/>
    </source>
</evidence>
<keyword evidence="10" id="KW-1185">Reference proteome</keyword>
<feature type="active site" description="Proton donor" evidence="6">
    <location>
        <position position="333"/>
    </location>
</feature>
<dbReference type="EMBL" id="CAUJNA010001979">
    <property type="protein sequence ID" value="CAJ1389991.1"/>
    <property type="molecule type" value="Genomic_DNA"/>
</dbReference>
<evidence type="ECO:0000259" key="7">
    <source>
        <dbReference type="Pfam" id="PF00728"/>
    </source>
</evidence>
<sequence length="532" mass="59692">MRLQYLQSAAKWIWSIEGSSLLQVHVDKSMLRNEALALIPQPRSVRRIPGFLELPELSAHGPSSLLRVLDEFLAPMMGTSVQEREADTALLSLHLTAGDASEESYLLNVTGQGVRLEAATEHGLFNAVMTLRQMLKKGKRGWMLPLAEIEDAPALKWRGLMLDVSRHFFEPSEVKHLLRTMALFKLNHFHWHLTDDQGWRFPVHKFPQLIRLGAYRRATQKGHEAKQLDEVPYNHSYTVEEIEDILSLAESLHIEVMPEFDLPGHSQAAIASYPELGNADISEDWHPEVATSFGALQYTLSPSEVSVNFTKDVLSEMAQLFAKSPYIHIGGDEVPTEQWSKSRRALAAAQESHVSVKKLEGLMLEKAAKHLQGLRRTAVVWDDALSGGRQLPKETVVMIWRSWEGLATVGNKAAAQGHPVVLAPQAYTYLDQWQDLGHSQFDAIGGYLPLSKVYESPTSAGEAEVLGIQGQLWSEYIREGGRNLDFMAWPRGAALAEVAWAAAARPGFADFERRLRQRREDFKLFQVNLGEI</sequence>
<feature type="domain" description="Beta-hexosaminidase bacterial type N-terminal" evidence="8">
    <location>
        <begin position="37"/>
        <end position="152"/>
    </location>
</feature>
<dbReference type="GO" id="GO:0016020">
    <property type="term" value="C:membrane"/>
    <property type="evidence" value="ECO:0007669"/>
    <property type="project" value="TreeGrafter"/>
</dbReference>
<evidence type="ECO:0000256" key="6">
    <source>
        <dbReference type="PIRSR" id="PIRSR001093-1"/>
    </source>
</evidence>
<dbReference type="InterPro" id="IPR029018">
    <property type="entry name" value="Hex-like_dom2"/>
</dbReference>
<evidence type="ECO:0000313" key="10">
    <source>
        <dbReference type="Proteomes" id="UP001178507"/>
    </source>
</evidence>
<name>A0AA36N0C3_9DINO</name>
<dbReference type="Gene3D" id="3.30.379.10">
    <property type="entry name" value="Chitobiase/beta-hexosaminidase domain 2-like"/>
    <property type="match status" value="1"/>
</dbReference>
<comment type="caution">
    <text evidence="9">The sequence shown here is derived from an EMBL/GenBank/DDBJ whole genome shotgun (WGS) entry which is preliminary data.</text>
</comment>
<keyword evidence="4 5" id="KW-0326">Glycosidase</keyword>
<evidence type="ECO:0000256" key="1">
    <source>
        <dbReference type="ARBA" id="ARBA00001231"/>
    </source>
</evidence>
<dbReference type="PIRSF" id="PIRSF001093">
    <property type="entry name" value="B-hxosamndse_ab_euk"/>
    <property type="match status" value="1"/>
</dbReference>
<dbReference type="GO" id="GO:0005975">
    <property type="term" value="P:carbohydrate metabolic process"/>
    <property type="evidence" value="ECO:0007669"/>
    <property type="project" value="InterPro"/>
</dbReference>
<comment type="similarity">
    <text evidence="2 5">Belongs to the glycosyl hydrolase 20 family.</text>
</comment>
<evidence type="ECO:0000256" key="3">
    <source>
        <dbReference type="ARBA" id="ARBA00022801"/>
    </source>
</evidence>
<feature type="domain" description="Glycoside hydrolase family 20 catalytic" evidence="7">
    <location>
        <begin position="156"/>
        <end position="502"/>
    </location>
</feature>
<evidence type="ECO:0000256" key="5">
    <source>
        <dbReference type="PIRNR" id="PIRNR001093"/>
    </source>
</evidence>
<dbReference type="GO" id="GO:0004563">
    <property type="term" value="F:beta-N-acetylhexosaminidase activity"/>
    <property type="evidence" value="ECO:0007669"/>
    <property type="project" value="UniProtKB-EC"/>
</dbReference>
<dbReference type="PANTHER" id="PTHR22600">
    <property type="entry name" value="BETA-HEXOSAMINIDASE"/>
    <property type="match status" value="1"/>
</dbReference>
<comment type="catalytic activity">
    <reaction evidence="1 5">
        <text>Hydrolysis of terminal non-reducing N-acetyl-D-hexosamine residues in N-acetyl-beta-D-hexosaminides.</text>
        <dbReference type="EC" id="3.2.1.52"/>
    </reaction>
</comment>
<dbReference type="InterPro" id="IPR015883">
    <property type="entry name" value="Glyco_hydro_20_cat"/>
</dbReference>